<dbReference type="GO" id="GO:0005634">
    <property type="term" value="C:nucleus"/>
    <property type="evidence" value="ECO:0007669"/>
    <property type="project" value="UniProtKB-SubCell"/>
</dbReference>
<evidence type="ECO:0000256" key="9">
    <source>
        <dbReference type="ARBA" id="ARBA00023163"/>
    </source>
</evidence>
<feature type="domain" description="Homeobox" evidence="16">
    <location>
        <begin position="167"/>
        <end position="227"/>
    </location>
</feature>
<dbReference type="PANTHER" id="PTHR46110:SF1">
    <property type="entry name" value="HOMEOBOX PROTEIN HMX1"/>
    <property type="match status" value="1"/>
</dbReference>
<keyword evidence="7 13" id="KW-0238">DNA-binding</keyword>
<keyword evidence="5" id="KW-0524">Neurogenesis</keyword>
<dbReference type="SMART" id="SM00389">
    <property type="entry name" value="HOX"/>
    <property type="match status" value="2"/>
</dbReference>
<proteinExistence type="inferred from homology"/>
<feature type="compositionally biased region" description="Basic and acidic residues" evidence="15">
    <location>
        <begin position="151"/>
        <end position="162"/>
    </location>
</feature>
<keyword evidence="9" id="KW-0804">Transcription</keyword>
<dbReference type="InterPro" id="IPR020479">
    <property type="entry name" value="HD_metazoa"/>
</dbReference>
<evidence type="ECO:0000259" key="16">
    <source>
        <dbReference type="PROSITE" id="PS50071"/>
    </source>
</evidence>
<accession>A0A7J5YU59</accession>
<evidence type="ECO:0000256" key="5">
    <source>
        <dbReference type="ARBA" id="ARBA00022902"/>
    </source>
</evidence>
<dbReference type="Gene3D" id="1.10.10.60">
    <property type="entry name" value="Homeodomain-like"/>
    <property type="match status" value="2"/>
</dbReference>
<evidence type="ECO:0000256" key="1">
    <source>
        <dbReference type="ARBA" id="ARBA00003263"/>
    </source>
</evidence>
<feature type="compositionally biased region" description="Polar residues" evidence="15">
    <location>
        <begin position="98"/>
        <end position="120"/>
    </location>
</feature>
<dbReference type="GO" id="GO:0045892">
    <property type="term" value="P:negative regulation of DNA-templated transcription"/>
    <property type="evidence" value="ECO:0007669"/>
    <property type="project" value="TreeGrafter"/>
</dbReference>
<dbReference type="SUPFAM" id="SSF46689">
    <property type="entry name" value="Homeodomain-like"/>
    <property type="match status" value="2"/>
</dbReference>
<evidence type="ECO:0000256" key="13">
    <source>
        <dbReference type="PROSITE-ProRule" id="PRU00108"/>
    </source>
</evidence>
<comment type="function">
    <text evidence="12">Transcription factor involved in specification of neuronal cell types and which is required for inner ear and hypothalamus development. Binds to the 5'-CAAGTG-3' core sequence.</text>
</comment>
<feature type="region of interest" description="Disordered" evidence="15">
    <location>
        <begin position="1"/>
        <end position="82"/>
    </location>
</feature>
<dbReference type="PANTHER" id="PTHR46110">
    <property type="entry name" value="HOMEOBOX PROTEIN HMX"/>
    <property type="match status" value="1"/>
</dbReference>
<keyword evidence="6" id="KW-0805">Transcription regulation</keyword>
<evidence type="ECO:0000256" key="11">
    <source>
        <dbReference type="ARBA" id="ARBA00038165"/>
    </source>
</evidence>
<dbReference type="GO" id="GO:0007399">
    <property type="term" value="P:nervous system development"/>
    <property type="evidence" value="ECO:0007669"/>
    <property type="project" value="UniProtKB-KW"/>
</dbReference>
<evidence type="ECO:0000256" key="4">
    <source>
        <dbReference type="ARBA" id="ARBA00022782"/>
    </source>
</evidence>
<keyword evidence="18" id="KW-1185">Reference proteome</keyword>
<feature type="compositionally biased region" description="Basic and acidic residues" evidence="15">
    <location>
        <begin position="27"/>
        <end position="43"/>
    </location>
</feature>
<feature type="region of interest" description="Disordered" evidence="15">
    <location>
        <begin position="98"/>
        <end position="175"/>
    </location>
</feature>
<name>A0A7J5YU59_DISMA</name>
<evidence type="ECO:0000256" key="7">
    <source>
        <dbReference type="ARBA" id="ARBA00023125"/>
    </source>
</evidence>
<sequence length="565" mass="62668">MQEKLKDNRTPTSSRASSFFIENILGKGRDKHESVTDRSRGEAGVETGSSDRVLKAHNADVSAQEPDGCSSTARSPYRDSPLQWHRGANALNFRALETPQSPRDNTSPGDHCSSISTSDRGSPAVSEPITEDSDETDRKTGDSNLTDDNEDMHNGFDVRSEQDPSSTRKKKTRTVFSRSQVFQLESTFDVKRYLSSSERAGLAASLHLTETQVKIWFQNRRNKWKRQLAADLEASHVPHSTQRIVRVPILYHEGPGHTAALRFNMNGHPLSAPLAGFSSYPLSAFAHSMSLLRSQMTGLNMNKVDAPCRPVASLKFTIDNILNLKTSGRNRDSCHPAGVHGGSATVMRKEVLQSHHEEHVAQQRQDPGSRLNERELLTDCRGAANSVIISRGDPKKATEVRFESGDSSCDDSSSTTTATDTHKGGSPVKKSKMITKKKTRTIFSKRQIFQLESTFDMKRYLSSAERACLASSLQLTETQVKIWFQNRRNKLKRQISTEIDGPVSDFPETGKPMVVGQLPALYKESNLLGRCLLPMPLPVVYPGSSTPYLCFTNASKYFSLYDGDV</sequence>
<comment type="subcellular location">
    <subcellularLocation>
        <location evidence="2 13 14">Nucleus</location>
    </subcellularLocation>
</comment>
<dbReference type="InterPro" id="IPR009057">
    <property type="entry name" value="Homeodomain-like_sf"/>
</dbReference>
<feature type="region of interest" description="Disordered" evidence="15">
    <location>
        <begin position="402"/>
        <end position="431"/>
    </location>
</feature>
<keyword evidence="8 13" id="KW-0371">Homeobox</keyword>
<evidence type="ECO:0000256" key="3">
    <source>
        <dbReference type="ARBA" id="ARBA00022473"/>
    </source>
</evidence>
<feature type="DNA-binding region" description="Homeobox" evidence="13">
    <location>
        <begin position="436"/>
        <end position="495"/>
    </location>
</feature>
<comment type="function">
    <text evidence="1">Sequence-specific transcription factor which is part of a developmental regulatory system that provides cells with specific positional identities on the anterior-posterior axis.</text>
</comment>
<evidence type="ECO:0000313" key="17">
    <source>
        <dbReference type="EMBL" id="KAF3852007.1"/>
    </source>
</evidence>
<dbReference type="InterPro" id="IPR001356">
    <property type="entry name" value="HD"/>
</dbReference>
<reference evidence="17 18" key="1">
    <citation type="submission" date="2020-03" db="EMBL/GenBank/DDBJ databases">
        <title>Dissostichus mawsoni Genome sequencing and assembly.</title>
        <authorList>
            <person name="Park H."/>
        </authorList>
    </citation>
    <scope>NUCLEOTIDE SEQUENCE [LARGE SCALE GENOMIC DNA]</scope>
    <source>
        <strain evidence="17">DM0001</strain>
        <tissue evidence="17">Muscle</tissue>
    </source>
</reference>
<evidence type="ECO:0000256" key="12">
    <source>
        <dbReference type="ARBA" id="ARBA00053510"/>
    </source>
</evidence>
<dbReference type="PRINTS" id="PR00024">
    <property type="entry name" value="HOMEOBOX"/>
</dbReference>
<feature type="DNA-binding region" description="Homeobox" evidence="13">
    <location>
        <begin position="169"/>
        <end position="228"/>
    </location>
</feature>
<dbReference type="GO" id="GO:0030154">
    <property type="term" value="P:cell differentiation"/>
    <property type="evidence" value="ECO:0007669"/>
    <property type="project" value="UniProtKB-KW"/>
</dbReference>
<organism evidence="17 18">
    <name type="scientific">Dissostichus mawsoni</name>
    <name type="common">Antarctic cod</name>
    <dbReference type="NCBI Taxonomy" id="36200"/>
    <lineage>
        <taxon>Eukaryota</taxon>
        <taxon>Metazoa</taxon>
        <taxon>Chordata</taxon>
        <taxon>Craniata</taxon>
        <taxon>Vertebrata</taxon>
        <taxon>Euteleostomi</taxon>
        <taxon>Actinopterygii</taxon>
        <taxon>Neopterygii</taxon>
        <taxon>Teleostei</taxon>
        <taxon>Neoteleostei</taxon>
        <taxon>Acanthomorphata</taxon>
        <taxon>Eupercaria</taxon>
        <taxon>Perciformes</taxon>
        <taxon>Notothenioidei</taxon>
        <taxon>Nototheniidae</taxon>
        <taxon>Dissostichus</taxon>
    </lineage>
</organism>
<evidence type="ECO:0000256" key="8">
    <source>
        <dbReference type="ARBA" id="ARBA00023155"/>
    </source>
</evidence>
<evidence type="ECO:0000256" key="10">
    <source>
        <dbReference type="ARBA" id="ARBA00023242"/>
    </source>
</evidence>
<dbReference type="InterPro" id="IPR051300">
    <property type="entry name" value="HMX_Homeobox_TF"/>
</dbReference>
<dbReference type="GO" id="GO:0000981">
    <property type="term" value="F:DNA-binding transcription factor activity, RNA polymerase II-specific"/>
    <property type="evidence" value="ECO:0007669"/>
    <property type="project" value="InterPro"/>
</dbReference>
<evidence type="ECO:0000256" key="2">
    <source>
        <dbReference type="ARBA" id="ARBA00004123"/>
    </source>
</evidence>
<protein>
    <recommendedName>
        <fullName evidence="16">Homeobox domain-containing protein</fullName>
    </recommendedName>
</protein>
<keyword evidence="4" id="KW-0221">Differentiation</keyword>
<evidence type="ECO:0000256" key="14">
    <source>
        <dbReference type="RuleBase" id="RU000682"/>
    </source>
</evidence>
<dbReference type="FunFam" id="1.10.10.60:FF:000053">
    <property type="entry name" value="H6 family homeobox 2"/>
    <property type="match status" value="2"/>
</dbReference>
<feature type="compositionally biased region" description="Low complexity" evidence="15">
    <location>
        <begin position="406"/>
        <end position="419"/>
    </location>
</feature>
<dbReference type="GO" id="GO:0000977">
    <property type="term" value="F:RNA polymerase II transcription regulatory region sequence-specific DNA binding"/>
    <property type="evidence" value="ECO:0007669"/>
    <property type="project" value="TreeGrafter"/>
</dbReference>
<dbReference type="CDD" id="cd00086">
    <property type="entry name" value="homeodomain"/>
    <property type="match status" value="2"/>
</dbReference>
<keyword evidence="3" id="KW-0217">Developmental protein</keyword>
<dbReference type="AlphaFoldDB" id="A0A7J5YU59"/>
<dbReference type="PROSITE" id="PS00027">
    <property type="entry name" value="HOMEOBOX_1"/>
    <property type="match status" value="2"/>
</dbReference>
<dbReference type="OrthoDB" id="6159439at2759"/>
<gene>
    <name evidence="17" type="ORF">F7725_005362</name>
</gene>
<dbReference type="Proteomes" id="UP000518266">
    <property type="component" value="Unassembled WGS sequence"/>
</dbReference>
<evidence type="ECO:0000256" key="6">
    <source>
        <dbReference type="ARBA" id="ARBA00023015"/>
    </source>
</evidence>
<dbReference type="EMBL" id="JAAKFY010000009">
    <property type="protein sequence ID" value="KAF3852007.1"/>
    <property type="molecule type" value="Genomic_DNA"/>
</dbReference>
<comment type="similarity">
    <text evidence="11">Belongs to the HMX homeobox family.</text>
</comment>
<dbReference type="InterPro" id="IPR017970">
    <property type="entry name" value="Homeobox_CS"/>
</dbReference>
<dbReference type="PROSITE" id="PS50071">
    <property type="entry name" value="HOMEOBOX_2"/>
    <property type="match status" value="2"/>
</dbReference>
<keyword evidence="10 13" id="KW-0539">Nucleus</keyword>
<dbReference type="Pfam" id="PF00046">
    <property type="entry name" value="Homeodomain"/>
    <property type="match status" value="2"/>
</dbReference>
<evidence type="ECO:0000256" key="15">
    <source>
        <dbReference type="SAM" id="MobiDB-lite"/>
    </source>
</evidence>
<comment type="caution">
    <text evidence="17">The sequence shown here is derived from an EMBL/GenBank/DDBJ whole genome shotgun (WGS) entry which is preliminary data.</text>
</comment>
<evidence type="ECO:0000313" key="18">
    <source>
        <dbReference type="Proteomes" id="UP000518266"/>
    </source>
</evidence>
<feature type="domain" description="Homeobox" evidence="16">
    <location>
        <begin position="434"/>
        <end position="494"/>
    </location>
</feature>